<keyword evidence="1" id="KW-0472">Membrane</keyword>
<dbReference type="GO" id="GO:0016409">
    <property type="term" value="F:palmitoyltransferase activity"/>
    <property type="evidence" value="ECO:0007669"/>
    <property type="project" value="InterPro"/>
</dbReference>
<evidence type="ECO:0000313" key="2">
    <source>
        <dbReference type="EMBL" id="MOY40338.1"/>
    </source>
</evidence>
<keyword evidence="2" id="KW-0808">Transferase</keyword>
<dbReference type="EMBL" id="GHJT01006367">
    <property type="protein sequence ID" value="MOY40338.1"/>
    <property type="molecule type" value="Transcribed_RNA"/>
</dbReference>
<reference evidence="2" key="1">
    <citation type="submission" date="2019-04" db="EMBL/GenBank/DDBJ databases">
        <title>An insight into the mialome of Ixodes scapularis.</title>
        <authorList>
            <person name="Ribeiro J.M."/>
            <person name="Mather T.N."/>
            <person name="Karim S."/>
        </authorList>
    </citation>
    <scope>NUCLEOTIDE SEQUENCE</scope>
</reference>
<dbReference type="InterPro" id="IPR039859">
    <property type="entry name" value="PFA4/ZDH16/20/ERF2-like"/>
</dbReference>
<dbReference type="PANTHER" id="PTHR12246">
    <property type="entry name" value="PALMITOYLTRANSFERASE ZDHHC16"/>
    <property type="match status" value="1"/>
</dbReference>
<dbReference type="VEuPathDB" id="VectorBase:ISCI017297"/>
<dbReference type="OrthoDB" id="331948at2759"/>
<proteinExistence type="predicted"/>
<keyword evidence="1" id="KW-1133">Transmembrane helix</keyword>
<protein>
    <submittedName>
        <fullName evidence="2">Putative palmitoyltransferase zdhhc16-like protein</fullName>
    </submittedName>
</protein>
<dbReference type="VEuPathDB" id="VectorBase:ISCP_032033"/>
<feature type="transmembrane region" description="Helical" evidence="1">
    <location>
        <begin position="6"/>
        <end position="22"/>
    </location>
</feature>
<sequence>MFCSYMLLGIMFLMVFGYKIAYDEYFSKPTTLPLNVSVAADAVNVTVPTAPTKNSRDFARRYYITFTALVCIGVFFALGALTMWHARLITNGETSIEAHINKKERIRLGKEGIVYVNPYDFGPRRNWRRFLGLTHGRTWRHLLWPSAHPPEGSGLTWDTIYQTG</sequence>
<feature type="transmembrane region" description="Helical" evidence="1">
    <location>
        <begin position="62"/>
        <end position="84"/>
    </location>
</feature>
<dbReference type="VEuPathDB" id="VectorBase:ISCW017297"/>
<accession>A0A4D5RT23</accession>
<evidence type="ECO:0000256" key="1">
    <source>
        <dbReference type="SAM" id="Phobius"/>
    </source>
</evidence>
<dbReference type="AlphaFoldDB" id="A0A4D5RT23"/>
<keyword evidence="1" id="KW-0812">Transmembrane</keyword>
<name>A0A4D5RT23_IXOSC</name>
<organism evidence="2">
    <name type="scientific">Ixodes scapularis</name>
    <name type="common">Black-legged tick</name>
    <name type="synonym">Deer tick</name>
    <dbReference type="NCBI Taxonomy" id="6945"/>
    <lineage>
        <taxon>Eukaryota</taxon>
        <taxon>Metazoa</taxon>
        <taxon>Ecdysozoa</taxon>
        <taxon>Arthropoda</taxon>
        <taxon>Chelicerata</taxon>
        <taxon>Arachnida</taxon>
        <taxon>Acari</taxon>
        <taxon>Parasitiformes</taxon>
        <taxon>Ixodida</taxon>
        <taxon>Ixodoidea</taxon>
        <taxon>Ixodidae</taxon>
        <taxon>Ixodinae</taxon>
        <taxon>Ixodes</taxon>
    </lineage>
</organism>